<evidence type="ECO:0000256" key="1">
    <source>
        <dbReference type="SAM" id="MobiDB-lite"/>
    </source>
</evidence>
<gene>
    <name evidence="2" type="ORF">PCASD_00974</name>
</gene>
<feature type="compositionally biased region" description="Basic and acidic residues" evidence="1">
    <location>
        <begin position="62"/>
        <end position="76"/>
    </location>
</feature>
<name>A0A2N5VMU3_9BASI</name>
<dbReference type="EMBL" id="PGCI01000006">
    <property type="protein sequence ID" value="PLW51301.1"/>
    <property type="molecule type" value="Genomic_DNA"/>
</dbReference>
<proteinExistence type="predicted"/>
<reference evidence="2 3" key="1">
    <citation type="submission" date="2017-11" db="EMBL/GenBank/DDBJ databases">
        <title>De novo assembly and phasing of dikaryotic genomes from two isolates of Puccinia coronata f. sp. avenae, the causal agent of oat crown rust.</title>
        <authorList>
            <person name="Miller M.E."/>
            <person name="Zhang Y."/>
            <person name="Omidvar V."/>
            <person name="Sperschneider J."/>
            <person name="Schwessinger B."/>
            <person name="Raley C."/>
            <person name="Palmer J.M."/>
            <person name="Garnica D."/>
            <person name="Upadhyaya N."/>
            <person name="Rathjen J."/>
            <person name="Taylor J.M."/>
            <person name="Park R.F."/>
            <person name="Dodds P.N."/>
            <person name="Hirsch C.D."/>
            <person name="Kianian S.F."/>
            <person name="Figueroa M."/>
        </authorList>
    </citation>
    <scope>NUCLEOTIDE SEQUENCE [LARGE SCALE GENOMIC DNA]</scope>
    <source>
        <strain evidence="2">12SD80</strain>
    </source>
</reference>
<evidence type="ECO:0000313" key="2">
    <source>
        <dbReference type="EMBL" id="PLW51301.1"/>
    </source>
</evidence>
<protein>
    <submittedName>
        <fullName evidence="2">Uncharacterized protein</fullName>
    </submittedName>
</protein>
<organism evidence="2 3">
    <name type="scientific">Puccinia coronata f. sp. avenae</name>
    <dbReference type="NCBI Taxonomy" id="200324"/>
    <lineage>
        <taxon>Eukaryota</taxon>
        <taxon>Fungi</taxon>
        <taxon>Dikarya</taxon>
        <taxon>Basidiomycota</taxon>
        <taxon>Pucciniomycotina</taxon>
        <taxon>Pucciniomycetes</taxon>
        <taxon>Pucciniales</taxon>
        <taxon>Pucciniaceae</taxon>
        <taxon>Puccinia</taxon>
    </lineage>
</organism>
<sequence length="132" mass="14610">MTSSDQAAAKRRCKEDTRWTDYNAKQHRPLDLSQDICLSFKLTQVAVSLITATEAIHGAETRTQHGNEATRRRGTMELEGQSHLGPRPPRALPFSHCLNPNTSVLATCISNTLNNIHQDTPLSACLSKKSNE</sequence>
<evidence type="ECO:0000313" key="3">
    <source>
        <dbReference type="Proteomes" id="UP000235392"/>
    </source>
</evidence>
<dbReference type="AlphaFoldDB" id="A0A2N5VMU3"/>
<accession>A0A2N5VMU3</accession>
<comment type="caution">
    <text evidence="2">The sequence shown here is derived from an EMBL/GenBank/DDBJ whole genome shotgun (WGS) entry which is preliminary data.</text>
</comment>
<feature type="region of interest" description="Disordered" evidence="1">
    <location>
        <begin position="62"/>
        <end position="89"/>
    </location>
</feature>
<dbReference type="Proteomes" id="UP000235392">
    <property type="component" value="Unassembled WGS sequence"/>
</dbReference>